<feature type="compositionally biased region" description="Basic and acidic residues" evidence="1">
    <location>
        <begin position="41"/>
        <end position="53"/>
    </location>
</feature>
<name>A0A368VXW8_9ACTN</name>
<dbReference type="Proteomes" id="UP000253495">
    <property type="component" value="Unassembled WGS sequence"/>
</dbReference>
<dbReference type="InterPro" id="IPR011990">
    <property type="entry name" value="TPR-like_helical_dom_sf"/>
</dbReference>
<sequence length="1087" mass="117219">MDDDVSRRNRTFRRSPRSAEDPPREHSDHSWFTRPEGSGRTADHQAPGRETTEGRATGTGPAGTPAQASPGSRESPQQRYARALSALGEMVTTRDFTSLPWVTQVLRATAGALHEQDPSLPSVLNNLGSASQLAYISSGDTADLEDAVGYYRAAASGAQDDDSDLVLYLCNLSLALADQAGLTGRTEHVSEALRAARSAVDRVSSDDRRRVTALIRLANALKLCARLAEDTDSDDESVEVFREAARGALNGEHAREHRSEAPELLINLGSALLRRHERVAASEDLDEGITHLHNGIGILPGGEQRHTALVHLAEALRLRYRQRGDLGDLQSSINELLGVVDDLGDGHKLLGKLLWVLASAATEYVDSTGEPGNLHQTLRVIGLAVRGLPADDPHRAMALAGYGSLARRHYLHGAAPSVLDTAVSAAEAAVEAAGTPPKRCAVLNSLVSNLLTRYEHSEEPADLERAQTAASEALETAPDGSVPQHTAWSQLGILAMYRYRRHPRTAELETAVEMFDRALIAMPDTAPERVAVSTHLGRALQTLHRRTGRRKLYRWARKTLTEAATLRTGPADQRLRAANLCGRLAAQARRWSEALESFTMAVELLPLVTRGKRAVASPATQRQWAYVTADAAACAVEVGQPERAVELLEHGRRALLSELLPAGGELGELHRKQQGLATEAVRLRRLLDRPPEDPELAAGDIITEDARRRWLADAWDDLLREARSEHIQNDHLRITPFSALASAADEGSVVLVNLSRYRSDALIVFAGRVLPVPLPDATPESATEQAEAAVSAAQQTHADTQAAPDQQGLVEAMDWLWHTIARPVLDRMGYTRTPGGNERWPRLWWSVTGALAFLPLHAATSTSNASVLDRVVSSYTPGLSVLLRTKQRTPGTSSRALVVGAPTPADPSPASSMQAHTLAQCWPSADVLAREGGTPEDVLDVLPDYPLVHICEPSIERPAHPAAGRVLDRGSQGRSLGLIELGQTHLPDAEFAYLGRCGSTAETPSTAAVPLGSALGFAGFAHVVSSLWAVDGDSAARIHADVCDDLSEEGYFATERSGYALHAAARRLREECPEQPALWAAHAHVGP</sequence>
<comment type="caution">
    <text evidence="3">The sequence shown here is derived from an EMBL/GenBank/DDBJ whole genome shotgun (WGS) entry which is preliminary data.</text>
</comment>
<feature type="domain" description="CHAT" evidence="2">
    <location>
        <begin position="812"/>
        <end position="1086"/>
    </location>
</feature>
<keyword evidence="4" id="KW-1185">Reference proteome</keyword>
<dbReference type="Gene3D" id="1.25.40.10">
    <property type="entry name" value="Tetratricopeptide repeat domain"/>
    <property type="match status" value="2"/>
</dbReference>
<dbReference type="AlphaFoldDB" id="A0A368VXW8"/>
<protein>
    <submittedName>
        <fullName evidence="3">CHAT domain-containing protein</fullName>
    </submittedName>
</protein>
<dbReference type="EMBL" id="QPJC01000001">
    <property type="protein sequence ID" value="RCW46785.1"/>
    <property type="molecule type" value="Genomic_DNA"/>
</dbReference>
<feature type="compositionally biased region" description="Basic and acidic residues" evidence="1">
    <location>
        <begin position="17"/>
        <end position="31"/>
    </location>
</feature>
<organism evidence="3 4">
    <name type="scientific">Halopolyspora algeriensis</name>
    <dbReference type="NCBI Taxonomy" id="1500506"/>
    <lineage>
        <taxon>Bacteria</taxon>
        <taxon>Bacillati</taxon>
        <taxon>Actinomycetota</taxon>
        <taxon>Actinomycetes</taxon>
        <taxon>Actinomycetes incertae sedis</taxon>
        <taxon>Halopolyspora</taxon>
    </lineage>
</organism>
<feature type="compositionally biased region" description="Polar residues" evidence="1">
    <location>
        <begin position="67"/>
        <end position="78"/>
    </location>
</feature>
<reference evidence="3 4" key="1">
    <citation type="submission" date="2018-07" db="EMBL/GenBank/DDBJ databases">
        <title>Genomic Encyclopedia of Type Strains, Phase III (KMG-III): the genomes of soil and plant-associated and newly described type strains.</title>
        <authorList>
            <person name="Whitman W."/>
        </authorList>
    </citation>
    <scope>NUCLEOTIDE SEQUENCE [LARGE SCALE GENOMIC DNA]</scope>
    <source>
        <strain evidence="3 4">CECT 8575</strain>
    </source>
</reference>
<dbReference type="SUPFAM" id="SSF48452">
    <property type="entry name" value="TPR-like"/>
    <property type="match status" value="1"/>
</dbReference>
<dbReference type="RefSeq" id="WP_114451050.1">
    <property type="nucleotide sequence ID" value="NZ_QPJC01000001.1"/>
</dbReference>
<dbReference type="OrthoDB" id="3206999at2"/>
<evidence type="ECO:0000256" key="1">
    <source>
        <dbReference type="SAM" id="MobiDB-lite"/>
    </source>
</evidence>
<proteinExistence type="predicted"/>
<evidence type="ECO:0000313" key="3">
    <source>
        <dbReference type="EMBL" id="RCW46785.1"/>
    </source>
</evidence>
<feature type="compositionally biased region" description="Low complexity" evidence="1">
    <location>
        <begin position="54"/>
        <end position="66"/>
    </location>
</feature>
<feature type="region of interest" description="Disordered" evidence="1">
    <location>
        <begin position="458"/>
        <end position="483"/>
    </location>
</feature>
<dbReference type="Pfam" id="PF12770">
    <property type="entry name" value="CHAT"/>
    <property type="match status" value="1"/>
</dbReference>
<evidence type="ECO:0000313" key="4">
    <source>
        <dbReference type="Proteomes" id="UP000253495"/>
    </source>
</evidence>
<feature type="region of interest" description="Disordered" evidence="1">
    <location>
        <begin position="892"/>
        <end position="912"/>
    </location>
</feature>
<feature type="region of interest" description="Disordered" evidence="1">
    <location>
        <begin position="1"/>
        <end position="79"/>
    </location>
</feature>
<gene>
    <name evidence="3" type="ORF">DFQ14_101121</name>
</gene>
<evidence type="ECO:0000259" key="2">
    <source>
        <dbReference type="Pfam" id="PF12770"/>
    </source>
</evidence>
<dbReference type="InterPro" id="IPR024983">
    <property type="entry name" value="CHAT_dom"/>
</dbReference>
<accession>A0A368VXW8</accession>